<dbReference type="Proteomes" id="UP000674179">
    <property type="component" value="Chromosome 10"/>
</dbReference>
<dbReference type="InterPro" id="IPR013083">
    <property type="entry name" value="Znf_RING/FYVE/PHD"/>
</dbReference>
<evidence type="ECO:0000256" key="1">
    <source>
        <dbReference type="SAM" id="Phobius"/>
    </source>
</evidence>
<dbReference type="GeneID" id="94174488"/>
<reference evidence="2 3" key="1">
    <citation type="submission" date="2021-02" db="EMBL/GenBank/DDBJ databases">
        <title>Leishmania (Mundinia) enrietti genome sequencing and assembly.</title>
        <authorList>
            <person name="Almutairi H."/>
            <person name="Gatherer D."/>
        </authorList>
    </citation>
    <scope>NUCLEOTIDE SEQUENCE [LARGE SCALE GENOMIC DNA]</scope>
    <source>
        <strain evidence="2">CUR178</strain>
    </source>
</reference>
<keyword evidence="1" id="KW-1133">Transmembrane helix</keyword>
<keyword evidence="1" id="KW-0812">Transmembrane</keyword>
<dbReference type="KEGG" id="lenr:94174488"/>
<evidence type="ECO:0000313" key="2">
    <source>
        <dbReference type="EMBL" id="KAG5484178.1"/>
    </source>
</evidence>
<feature type="transmembrane region" description="Helical" evidence="1">
    <location>
        <begin position="6"/>
        <end position="29"/>
    </location>
</feature>
<dbReference type="OrthoDB" id="1711136at2759"/>
<proteinExistence type="predicted"/>
<evidence type="ECO:0000313" key="3">
    <source>
        <dbReference type="Proteomes" id="UP000674179"/>
    </source>
</evidence>
<comment type="caution">
    <text evidence="2">The sequence shown here is derived from an EMBL/GenBank/DDBJ whole genome shotgun (WGS) entry which is preliminary data.</text>
</comment>
<dbReference type="RefSeq" id="XP_067695066.1">
    <property type="nucleotide sequence ID" value="XM_067838978.1"/>
</dbReference>
<dbReference type="Gene3D" id="3.30.40.10">
    <property type="entry name" value="Zinc/RING finger domain, C3HC4 (zinc finger)"/>
    <property type="match status" value="1"/>
</dbReference>
<organism evidence="2 3">
    <name type="scientific">Leishmania enriettii</name>
    <dbReference type="NCBI Taxonomy" id="5663"/>
    <lineage>
        <taxon>Eukaryota</taxon>
        <taxon>Discoba</taxon>
        <taxon>Euglenozoa</taxon>
        <taxon>Kinetoplastea</taxon>
        <taxon>Metakinetoplastina</taxon>
        <taxon>Trypanosomatida</taxon>
        <taxon>Trypanosomatidae</taxon>
        <taxon>Leishmaniinae</taxon>
        <taxon>Leishmania</taxon>
    </lineage>
</organism>
<accession>A0A836L048</accession>
<name>A0A836L048_LEIEN</name>
<gene>
    <name evidence="2" type="ORF">CUR178_07332</name>
</gene>
<sequence>MPYQCGGGLAAVLVISVGAIIFLGSNFLFEWYTQRSDEEHAAEAETSYYRLPPLKERAAACARAMEEDVLEQRVEFDDSLKRRDVYTNSGGSRRGMCVCCFERPQRYMFVLCRHICLCELCLIQAACTHEETVLIGEFDGPVKIPCFVCRRVDYVVKTFAS</sequence>
<keyword evidence="1" id="KW-0472">Membrane</keyword>
<keyword evidence="3" id="KW-1185">Reference proteome</keyword>
<dbReference type="EMBL" id="JAFHKP010000010">
    <property type="protein sequence ID" value="KAG5484178.1"/>
    <property type="molecule type" value="Genomic_DNA"/>
</dbReference>
<dbReference type="AlphaFoldDB" id="A0A836L048"/>
<protein>
    <submittedName>
        <fullName evidence="2">Uncharacterized protein</fullName>
    </submittedName>
</protein>